<gene>
    <name evidence="2" type="ORF">DKM44_02165</name>
</gene>
<keyword evidence="1" id="KW-0812">Transmembrane</keyword>
<evidence type="ECO:0000313" key="2">
    <source>
        <dbReference type="EMBL" id="AWN22184.1"/>
    </source>
</evidence>
<feature type="transmembrane region" description="Helical" evidence="1">
    <location>
        <begin position="31"/>
        <end position="53"/>
    </location>
</feature>
<keyword evidence="1" id="KW-1133">Transmembrane helix</keyword>
<sequence>MSARFAFNLGALLILAGLAVLLSLDGKTLPWLAVLGVLGLALVFVGIGLLEYAEDTAALEARQ</sequence>
<dbReference type="AlphaFoldDB" id="A0A2Z3JLP5"/>
<dbReference type="KEGG" id="dez:DKM44_02165"/>
<dbReference type="Proteomes" id="UP000245368">
    <property type="component" value="Chromosome"/>
</dbReference>
<keyword evidence="3" id="KW-1185">Reference proteome</keyword>
<evidence type="ECO:0000256" key="1">
    <source>
        <dbReference type="SAM" id="Phobius"/>
    </source>
</evidence>
<protein>
    <submittedName>
        <fullName evidence="2">Uncharacterized protein</fullName>
    </submittedName>
</protein>
<proteinExistence type="predicted"/>
<evidence type="ECO:0000313" key="3">
    <source>
        <dbReference type="Proteomes" id="UP000245368"/>
    </source>
</evidence>
<name>A0A2Z3JLP5_9DEIO</name>
<dbReference type="EMBL" id="CP029494">
    <property type="protein sequence ID" value="AWN22184.1"/>
    <property type="molecule type" value="Genomic_DNA"/>
</dbReference>
<accession>A0A2Z3JLP5</accession>
<organism evidence="2 3">
    <name type="scientific">Deinococcus irradiatisoli</name>
    <dbReference type="NCBI Taxonomy" id="2202254"/>
    <lineage>
        <taxon>Bacteria</taxon>
        <taxon>Thermotogati</taxon>
        <taxon>Deinococcota</taxon>
        <taxon>Deinococci</taxon>
        <taxon>Deinococcales</taxon>
        <taxon>Deinococcaceae</taxon>
        <taxon>Deinococcus</taxon>
    </lineage>
</organism>
<keyword evidence="1" id="KW-0472">Membrane</keyword>
<reference evidence="2 3" key="1">
    <citation type="submission" date="2018-05" db="EMBL/GenBank/DDBJ databases">
        <title>Complete Genome Sequence of Deinococcus sp. strain 17bor-2.</title>
        <authorList>
            <person name="Srinivasan S."/>
        </authorList>
    </citation>
    <scope>NUCLEOTIDE SEQUENCE [LARGE SCALE GENOMIC DNA]</scope>
    <source>
        <strain evidence="2 3">17bor-2</strain>
    </source>
</reference>
<dbReference type="RefSeq" id="WP_109825020.1">
    <property type="nucleotide sequence ID" value="NZ_CP029494.1"/>
</dbReference>